<comment type="caution">
    <text evidence="1">The sequence shown here is derived from an EMBL/GenBank/DDBJ whole genome shotgun (WGS) entry which is preliminary data.</text>
</comment>
<name>X1UV22_9ZZZZ</name>
<dbReference type="EMBL" id="BARW01028873">
    <property type="protein sequence ID" value="GAJ03726.1"/>
    <property type="molecule type" value="Genomic_DNA"/>
</dbReference>
<protein>
    <submittedName>
        <fullName evidence="1">Uncharacterized protein</fullName>
    </submittedName>
</protein>
<organism evidence="1">
    <name type="scientific">marine sediment metagenome</name>
    <dbReference type="NCBI Taxonomy" id="412755"/>
    <lineage>
        <taxon>unclassified sequences</taxon>
        <taxon>metagenomes</taxon>
        <taxon>ecological metagenomes</taxon>
    </lineage>
</organism>
<accession>X1UV22</accession>
<evidence type="ECO:0000313" key="1">
    <source>
        <dbReference type="EMBL" id="GAJ03726.1"/>
    </source>
</evidence>
<gene>
    <name evidence="1" type="ORF">S12H4_46526</name>
</gene>
<proteinExistence type="predicted"/>
<dbReference type="AlphaFoldDB" id="X1UV22"/>
<reference evidence="1" key="1">
    <citation type="journal article" date="2014" name="Front. Microbiol.">
        <title>High frequency of phylogenetically diverse reductive dehalogenase-homologous genes in deep subseafloor sedimentary metagenomes.</title>
        <authorList>
            <person name="Kawai M."/>
            <person name="Futagami T."/>
            <person name="Toyoda A."/>
            <person name="Takaki Y."/>
            <person name="Nishi S."/>
            <person name="Hori S."/>
            <person name="Arai W."/>
            <person name="Tsubouchi T."/>
            <person name="Morono Y."/>
            <person name="Uchiyama I."/>
            <person name="Ito T."/>
            <person name="Fujiyama A."/>
            <person name="Inagaki F."/>
            <person name="Takami H."/>
        </authorList>
    </citation>
    <scope>NUCLEOTIDE SEQUENCE</scope>
    <source>
        <strain evidence="1">Expedition CK06-06</strain>
    </source>
</reference>
<sequence>MRKKKIEKKKTIKPCGTMIPTKDYFKFKSKNIGIFKKPEIERNDNIK</sequence>